<reference evidence="1 2" key="1">
    <citation type="submission" date="2020-08" db="EMBL/GenBank/DDBJ databases">
        <title>Sequencing the genomes of 1000 actinobacteria strains.</title>
        <authorList>
            <person name="Klenk H.-P."/>
        </authorList>
    </citation>
    <scope>NUCLEOTIDE SEQUENCE [LARGE SCALE GENOMIC DNA]</scope>
    <source>
        <strain evidence="1 2">DSM 11053</strain>
    </source>
</reference>
<evidence type="ECO:0000313" key="2">
    <source>
        <dbReference type="Proteomes" id="UP000565572"/>
    </source>
</evidence>
<gene>
    <name evidence="1" type="ORF">FHX39_001436</name>
</gene>
<dbReference type="EMBL" id="JACHZG010000001">
    <property type="protein sequence ID" value="MBB3326492.1"/>
    <property type="molecule type" value="Genomic_DNA"/>
</dbReference>
<proteinExistence type="predicted"/>
<evidence type="ECO:0000313" key="1">
    <source>
        <dbReference type="EMBL" id="MBB3326492.1"/>
    </source>
</evidence>
<sequence>MRHWDPLPYITGPTLSEARAERLAAQFFTSARPAGTKVDADFDIDIEAKNLTFLMLLAVACVGQPVTVVCT</sequence>
<comment type="caution">
    <text evidence="1">The sequence shown here is derived from an EMBL/GenBank/DDBJ whole genome shotgun (WGS) entry which is preliminary data.</text>
</comment>
<organism evidence="1 2">
    <name type="scientific">Microlunatus antarcticus</name>
    <dbReference type="NCBI Taxonomy" id="53388"/>
    <lineage>
        <taxon>Bacteria</taxon>
        <taxon>Bacillati</taxon>
        <taxon>Actinomycetota</taxon>
        <taxon>Actinomycetes</taxon>
        <taxon>Propionibacteriales</taxon>
        <taxon>Propionibacteriaceae</taxon>
        <taxon>Microlunatus</taxon>
    </lineage>
</organism>
<dbReference type="RefSeq" id="WP_183337429.1">
    <property type="nucleotide sequence ID" value="NZ_JACHZG010000001.1"/>
</dbReference>
<accession>A0A7W5JVE1</accession>
<name>A0A7W5JVE1_9ACTN</name>
<protein>
    <submittedName>
        <fullName evidence="1">Uncharacterized protein</fullName>
    </submittedName>
</protein>
<dbReference type="Proteomes" id="UP000565572">
    <property type="component" value="Unassembled WGS sequence"/>
</dbReference>
<dbReference type="AlphaFoldDB" id="A0A7W5JVE1"/>
<keyword evidence="2" id="KW-1185">Reference proteome</keyword>